<evidence type="ECO:0000313" key="2">
    <source>
        <dbReference type="EMBL" id="CAB4949369.1"/>
    </source>
</evidence>
<feature type="compositionally biased region" description="Basic residues" evidence="1">
    <location>
        <begin position="161"/>
        <end position="176"/>
    </location>
</feature>
<protein>
    <submittedName>
        <fullName evidence="2">Unannotated protein</fullName>
    </submittedName>
</protein>
<dbReference type="Pfam" id="PF11228">
    <property type="entry name" value="DUF3027"/>
    <property type="match status" value="1"/>
</dbReference>
<name>A0A6J7K351_9ZZZZ</name>
<dbReference type="EMBL" id="CAFBNO010000006">
    <property type="protein sequence ID" value="CAB4949369.1"/>
    <property type="molecule type" value="Genomic_DNA"/>
</dbReference>
<sequence length="176" mass="19787">MTKTTKVKDETDFAREVLTTEKLPFGAFMSSVDEGDDTFSYHFKCELKGYLDWHWSVTLHQPAGLTPTLSEFVLLPGETSLVAPDWIPWSERLADYKALQAELEAQALLDAEEVEETDGEEDAADDLVIVDVDEDELLSAVPDQGEDAEDDTEDAGERPPRPRSRNRRGNRNKKAE</sequence>
<feature type="region of interest" description="Disordered" evidence="1">
    <location>
        <begin position="134"/>
        <end position="176"/>
    </location>
</feature>
<dbReference type="InterPro" id="IPR021391">
    <property type="entry name" value="DUF3027"/>
</dbReference>
<feature type="compositionally biased region" description="Acidic residues" evidence="1">
    <location>
        <begin position="144"/>
        <end position="154"/>
    </location>
</feature>
<evidence type="ECO:0000256" key="1">
    <source>
        <dbReference type="SAM" id="MobiDB-lite"/>
    </source>
</evidence>
<accession>A0A6J7K351</accession>
<dbReference type="AlphaFoldDB" id="A0A6J7K351"/>
<reference evidence="2" key="1">
    <citation type="submission" date="2020-05" db="EMBL/GenBank/DDBJ databases">
        <authorList>
            <person name="Chiriac C."/>
            <person name="Salcher M."/>
            <person name="Ghai R."/>
            <person name="Kavagutti S V."/>
        </authorList>
    </citation>
    <scope>NUCLEOTIDE SEQUENCE</scope>
</reference>
<proteinExistence type="predicted"/>
<gene>
    <name evidence="2" type="ORF">UFOPK3837_00327</name>
</gene>
<organism evidence="2">
    <name type="scientific">freshwater metagenome</name>
    <dbReference type="NCBI Taxonomy" id="449393"/>
    <lineage>
        <taxon>unclassified sequences</taxon>
        <taxon>metagenomes</taxon>
        <taxon>ecological metagenomes</taxon>
    </lineage>
</organism>